<evidence type="ECO:0000256" key="4">
    <source>
        <dbReference type="ARBA" id="ARBA00022840"/>
    </source>
</evidence>
<dbReference type="Pfam" id="PF00069">
    <property type="entry name" value="Pkinase"/>
    <property type="match status" value="1"/>
</dbReference>
<evidence type="ECO:0000256" key="1">
    <source>
        <dbReference type="ARBA" id="ARBA00022679"/>
    </source>
</evidence>
<dbReference type="SMART" id="SM00220">
    <property type="entry name" value="S_TKc"/>
    <property type="match status" value="1"/>
</dbReference>
<feature type="transmembrane region" description="Helical" evidence="6">
    <location>
        <begin position="135"/>
        <end position="152"/>
    </location>
</feature>
<dbReference type="InterPro" id="IPR008271">
    <property type="entry name" value="Ser/Thr_kinase_AS"/>
</dbReference>
<protein>
    <submittedName>
        <fullName evidence="8">Serine/threonine-protein kinase</fullName>
    </submittedName>
</protein>
<proteinExistence type="predicted"/>
<feature type="transmembrane region" description="Helical" evidence="6">
    <location>
        <begin position="109"/>
        <end position="129"/>
    </location>
</feature>
<accession>A0ABT5BX33</accession>
<dbReference type="RefSeq" id="WP_272095531.1">
    <property type="nucleotide sequence ID" value="NZ_JAQNDK010000001.1"/>
</dbReference>
<dbReference type="Gene3D" id="3.30.200.20">
    <property type="entry name" value="Phosphorylase Kinase, domain 1"/>
    <property type="match status" value="1"/>
</dbReference>
<dbReference type="PANTHER" id="PTHR43289:SF6">
    <property type="entry name" value="SERINE_THREONINE-PROTEIN KINASE NEKL-3"/>
    <property type="match status" value="1"/>
</dbReference>
<feature type="transmembrane region" description="Helical" evidence="6">
    <location>
        <begin position="199"/>
        <end position="220"/>
    </location>
</feature>
<feature type="transmembrane region" description="Helical" evidence="6">
    <location>
        <begin position="164"/>
        <end position="187"/>
    </location>
</feature>
<evidence type="ECO:0000256" key="6">
    <source>
        <dbReference type="SAM" id="Phobius"/>
    </source>
</evidence>
<dbReference type="SUPFAM" id="SSF56112">
    <property type="entry name" value="Protein kinase-like (PK-like)"/>
    <property type="match status" value="1"/>
</dbReference>
<dbReference type="PROSITE" id="PS00107">
    <property type="entry name" value="PROTEIN_KINASE_ATP"/>
    <property type="match status" value="1"/>
</dbReference>
<evidence type="ECO:0000313" key="8">
    <source>
        <dbReference type="EMBL" id="MDC0678688.1"/>
    </source>
</evidence>
<organism evidence="8 9">
    <name type="scientific">Sorangium atrum</name>
    <dbReference type="NCBI Taxonomy" id="2995308"/>
    <lineage>
        <taxon>Bacteria</taxon>
        <taxon>Pseudomonadati</taxon>
        <taxon>Myxococcota</taxon>
        <taxon>Polyangia</taxon>
        <taxon>Polyangiales</taxon>
        <taxon>Polyangiaceae</taxon>
        <taxon>Sorangium</taxon>
    </lineage>
</organism>
<dbReference type="Gene3D" id="1.10.510.10">
    <property type="entry name" value="Transferase(Phosphotransferase) domain 1"/>
    <property type="match status" value="1"/>
</dbReference>
<dbReference type="InterPro" id="IPR000719">
    <property type="entry name" value="Prot_kinase_dom"/>
</dbReference>
<keyword evidence="4 5" id="KW-0067">ATP-binding</keyword>
<dbReference type="GO" id="GO:0016301">
    <property type="term" value="F:kinase activity"/>
    <property type="evidence" value="ECO:0007669"/>
    <property type="project" value="UniProtKB-KW"/>
</dbReference>
<feature type="binding site" evidence="5">
    <location>
        <position position="264"/>
    </location>
    <ligand>
        <name>ATP</name>
        <dbReference type="ChEBI" id="CHEBI:30616"/>
    </ligand>
</feature>
<dbReference type="InterPro" id="IPR017441">
    <property type="entry name" value="Protein_kinase_ATP_BS"/>
</dbReference>
<keyword evidence="2 5" id="KW-0547">Nucleotide-binding</keyword>
<dbReference type="InterPro" id="IPR011009">
    <property type="entry name" value="Kinase-like_dom_sf"/>
</dbReference>
<evidence type="ECO:0000256" key="2">
    <source>
        <dbReference type="ARBA" id="ARBA00022741"/>
    </source>
</evidence>
<evidence type="ECO:0000313" key="9">
    <source>
        <dbReference type="Proteomes" id="UP001217485"/>
    </source>
</evidence>
<dbReference type="EMBL" id="JAQNDK010000001">
    <property type="protein sequence ID" value="MDC0678688.1"/>
    <property type="molecule type" value="Genomic_DNA"/>
</dbReference>
<keyword evidence="6" id="KW-0472">Membrane</keyword>
<evidence type="ECO:0000259" key="7">
    <source>
        <dbReference type="PROSITE" id="PS50011"/>
    </source>
</evidence>
<evidence type="ECO:0000256" key="3">
    <source>
        <dbReference type="ARBA" id="ARBA00022777"/>
    </source>
</evidence>
<keyword evidence="3 8" id="KW-0418">Kinase</keyword>
<dbReference type="CDD" id="cd14014">
    <property type="entry name" value="STKc_PknB_like"/>
    <property type="match status" value="1"/>
</dbReference>
<sequence>MGTAPTVKALDGAPASAAHRAVLDRNAIRRAMRPERAAHGESQRRAVQRATYIGLWVWPGFFLLDLYMATWVYPSAPLWHFAALRLAEQAAIVAVYRMSLRRDVSLRRIAGAGDLLFLGAALFISAMALDLGGVRSIYMDGLSVLMLVRCVIVPAPWWSALRSLALLALTYPLVMGTAAVFSVPIRASLLDVSELAGVAGHYVFVLASALVGALSSQLVWSAQQQVYQARKLGRYRLKAQIGQGGMGEVWLAWDETLGRKVALKLLRTQEAPEPADLRRFQREAHAASVLSNPHTIRIFDFGASDDGIYYIAMEYLPGADLGALLAAYGPMPPQRAVRFIAQACESLIEAHDAGVIHRDIKPQNLFVTRVGDDHDFVKLLDFGIARVVPRGEPTSGTSTGVIRGTPEYMAPELFCGEQADARSDIYGLGVTFYTLLAGGPPFEGSSLAQVIAAQLSQRPTLPSARRKEPLPAQLEAVVLRCLEKDPTARFQSMRELASAVGELADDAAWNARDAERFWRDHVTQLARMEAPTQEVSA</sequence>
<reference evidence="8 9" key="1">
    <citation type="submission" date="2023-01" db="EMBL/GenBank/DDBJ databases">
        <title>Minimal conservation of predation-associated metabolite biosynthetic gene clusters underscores biosynthetic potential of Myxococcota including descriptions for ten novel species: Archangium lansinium sp. nov., Myxococcus landrumus sp. nov., Nannocystis bai.</title>
        <authorList>
            <person name="Ahearne A."/>
            <person name="Stevens C."/>
            <person name="Dowd S."/>
        </authorList>
    </citation>
    <scope>NUCLEOTIDE SEQUENCE [LARGE SCALE GENOMIC DNA]</scope>
    <source>
        <strain evidence="8 9">WIWO2</strain>
    </source>
</reference>
<evidence type="ECO:0000256" key="5">
    <source>
        <dbReference type="PROSITE-ProRule" id="PRU10141"/>
    </source>
</evidence>
<name>A0ABT5BX33_9BACT</name>
<keyword evidence="6" id="KW-1133">Transmembrane helix</keyword>
<gene>
    <name evidence="8" type="ORF">POL72_13165</name>
</gene>
<dbReference type="PANTHER" id="PTHR43289">
    <property type="entry name" value="MITOGEN-ACTIVATED PROTEIN KINASE KINASE KINASE 20-RELATED"/>
    <property type="match status" value="1"/>
</dbReference>
<dbReference type="PROSITE" id="PS50011">
    <property type="entry name" value="PROTEIN_KINASE_DOM"/>
    <property type="match status" value="1"/>
</dbReference>
<keyword evidence="1" id="KW-0808">Transferase</keyword>
<feature type="transmembrane region" description="Helical" evidence="6">
    <location>
        <begin position="52"/>
        <end position="72"/>
    </location>
</feature>
<dbReference type="Proteomes" id="UP001217485">
    <property type="component" value="Unassembled WGS sequence"/>
</dbReference>
<keyword evidence="9" id="KW-1185">Reference proteome</keyword>
<dbReference type="PROSITE" id="PS00108">
    <property type="entry name" value="PROTEIN_KINASE_ST"/>
    <property type="match status" value="1"/>
</dbReference>
<feature type="domain" description="Protein kinase" evidence="7">
    <location>
        <begin position="235"/>
        <end position="503"/>
    </location>
</feature>
<comment type="caution">
    <text evidence="8">The sequence shown here is derived from an EMBL/GenBank/DDBJ whole genome shotgun (WGS) entry which is preliminary data.</text>
</comment>
<keyword evidence="6" id="KW-0812">Transmembrane</keyword>